<proteinExistence type="predicted"/>
<feature type="transmembrane region" description="Helical" evidence="1">
    <location>
        <begin position="48"/>
        <end position="72"/>
    </location>
</feature>
<sequence length="299" mass="32104">MTLPMIDEPATDDADTTPYERRGLYAVAVSEVPSADVEGRRAASVWGVIWRILVVVALLCAMSVVQALYYAMVDTRNASPGLLGFAGVTWGTWWGSIILLIVFAVGGLAPAIVAFLTAAARPGRRFAPCMAACVAGMALVWAIIPGNAIGESLWWYECRQSGVCSYFDTGQGILGILPGVAVSVAGVLLTVALWLTVGRATRRESGRETVLGRVLYMLSPAVGSIVLVVNRMVPVGVQTVFAVFLLVLMLGEIVPNELGAVAYVIRKRGSAYWLWPFAIIITWEVLFCTMMVVALIYGL</sequence>
<accession>A0A087CUE5</accession>
<keyword evidence="1" id="KW-1133">Transmembrane helix</keyword>
<dbReference type="EMBL" id="JGZM01000005">
    <property type="protein sequence ID" value="KFI86895.1"/>
    <property type="molecule type" value="Genomic_DNA"/>
</dbReference>
<dbReference type="RefSeq" id="WP_033510412.1">
    <property type="nucleotide sequence ID" value="NZ_JDTM01000027.1"/>
</dbReference>
<feature type="transmembrane region" description="Helical" evidence="1">
    <location>
        <begin position="210"/>
        <end position="229"/>
    </location>
</feature>
<evidence type="ECO:0000256" key="1">
    <source>
        <dbReference type="SAM" id="Phobius"/>
    </source>
</evidence>
<feature type="transmembrane region" description="Helical" evidence="1">
    <location>
        <begin position="92"/>
        <end position="119"/>
    </location>
</feature>
<name>A0A087CUE5_9BIFI</name>
<reference evidence="2 3" key="1">
    <citation type="submission" date="2014-03" db="EMBL/GenBank/DDBJ databases">
        <title>Genomics of Bifidobacteria.</title>
        <authorList>
            <person name="Ventura M."/>
            <person name="Milani C."/>
            <person name="Lugli G.A."/>
        </authorList>
    </citation>
    <scope>NUCLEOTIDE SEQUENCE [LARGE SCALE GENOMIC DNA]</scope>
    <source>
        <strain evidence="2 3">LMG 14934</strain>
    </source>
</reference>
<keyword evidence="1" id="KW-0472">Membrane</keyword>
<keyword evidence="1" id="KW-0812">Transmembrane</keyword>
<feature type="transmembrane region" description="Helical" evidence="1">
    <location>
        <begin position="176"/>
        <end position="198"/>
    </location>
</feature>
<organism evidence="2 3">
    <name type="scientific">Bifidobacterium pullorum subsp. saeculare DSM 6531 = LMG 14934</name>
    <dbReference type="NCBI Taxonomy" id="1437611"/>
    <lineage>
        <taxon>Bacteria</taxon>
        <taxon>Bacillati</taxon>
        <taxon>Actinomycetota</taxon>
        <taxon>Actinomycetes</taxon>
        <taxon>Bifidobacteriales</taxon>
        <taxon>Bifidobacteriaceae</taxon>
        <taxon>Bifidobacterium</taxon>
    </lineage>
</organism>
<evidence type="ECO:0000313" key="3">
    <source>
        <dbReference type="Proteomes" id="UP000029040"/>
    </source>
</evidence>
<gene>
    <name evidence="2" type="ORF">BSAE_1162</name>
</gene>
<dbReference type="Proteomes" id="UP000029040">
    <property type="component" value="Unassembled WGS sequence"/>
</dbReference>
<feature type="transmembrane region" description="Helical" evidence="1">
    <location>
        <begin position="126"/>
        <end position="144"/>
    </location>
</feature>
<protein>
    <submittedName>
        <fullName evidence="2">Uncharacterized protein</fullName>
    </submittedName>
</protein>
<feature type="transmembrane region" description="Helical" evidence="1">
    <location>
        <begin position="272"/>
        <end position="297"/>
    </location>
</feature>
<dbReference type="AlphaFoldDB" id="A0A087CUE5"/>
<feature type="transmembrane region" description="Helical" evidence="1">
    <location>
        <begin position="241"/>
        <end position="265"/>
    </location>
</feature>
<evidence type="ECO:0000313" key="2">
    <source>
        <dbReference type="EMBL" id="KFI86895.1"/>
    </source>
</evidence>
<comment type="caution">
    <text evidence="2">The sequence shown here is derived from an EMBL/GenBank/DDBJ whole genome shotgun (WGS) entry which is preliminary data.</text>
</comment>